<protein>
    <submittedName>
        <fullName evidence="1">RNA-directed DNA polymerase, eukaryota, reverse transcriptase zinc-binding domain protein</fullName>
    </submittedName>
</protein>
<keyword evidence="1" id="KW-0808">Transferase</keyword>
<name>A0A699SX71_TANCI</name>
<feature type="non-terminal residue" evidence="1">
    <location>
        <position position="228"/>
    </location>
</feature>
<dbReference type="GO" id="GO:0003964">
    <property type="term" value="F:RNA-directed DNA polymerase activity"/>
    <property type="evidence" value="ECO:0007669"/>
    <property type="project" value="UniProtKB-KW"/>
</dbReference>
<accession>A0A699SX71</accession>
<comment type="caution">
    <text evidence="1">The sequence shown here is derived from an EMBL/GenBank/DDBJ whole genome shotgun (WGS) entry which is preliminary data.</text>
</comment>
<dbReference type="AlphaFoldDB" id="A0A699SX71"/>
<gene>
    <name evidence="1" type="ORF">Tci_873607</name>
</gene>
<keyword evidence="1" id="KW-0548">Nucleotidyltransferase</keyword>
<keyword evidence="1" id="KW-0695">RNA-directed DNA polymerase</keyword>
<sequence length="228" mass="26384">MKNLKIHMKKFSWQFGNIFEKVIEWKEKLQVIQKQVDLNPHNSSLKMQEAVILNEYNTARKDEEKLLLQKAKIDWLSDGDKNSKFFHSVLKGRAHRSRIETINDENSIRYDGDQVAMQFVKHFQNFLGKVVAVEDYDLGRLKCKTVCDDAELMVMNVSDREIKEALFDICDNKAPGPNGYSAKFFKSAWSVIQKEVCEAIKEFFRCGKLLGEFNATLITLVPKSKTPL</sequence>
<organism evidence="1">
    <name type="scientific">Tanacetum cinerariifolium</name>
    <name type="common">Dalmatian daisy</name>
    <name type="synonym">Chrysanthemum cinerariifolium</name>
    <dbReference type="NCBI Taxonomy" id="118510"/>
    <lineage>
        <taxon>Eukaryota</taxon>
        <taxon>Viridiplantae</taxon>
        <taxon>Streptophyta</taxon>
        <taxon>Embryophyta</taxon>
        <taxon>Tracheophyta</taxon>
        <taxon>Spermatophyta</taxon>
        <taxon>Magnoliopsida</taxon>
        <taxon>eudicotyledons</taxon>
        <taxon>Gunneridae</taxon>
        <taxon>Pentapetalae</taxon>
        <taxon>asterids</taxon>
        <taxon>campanulids</taxon>
        <taxon>Asterales</taxon>
        <taxon>Asteraceae</taxon>
        <taxon>Asteroideae</taxon>
        <taxon>Anthemideae</taxon>
        <taxon>Anthemidinae</taxon>
        <taxon>Tanacetum</taxon>
    </lineage>
</organism>
<evidence type="ECO:0000313" key="1">
    <source>
        <dbReference type="EMBL" id="GFD01638.1"/>
    </source>
</evidence>
<dbReference type="EMBL" id="BKCJ011192596">
    <property type="protein sequence ID" value="GFD01638.1"/>
    <property type="molecule type" value="Genomic_DNA"/>
</dbReference>
<proteinExistence type="predicted"/>
<reference evidence="1" key="1">
    <citation type="journal article" date="2019" name="Sci. Rep.">
        <title>Draft genome of Tanacetum cinerariifolium, the natural source of mosquito coil.</title>
        <authorList>
            <person name="Yamashiro T."/>
            <person name="Shiraishi A."/>
            <person name="Satake H."/>
            <person name="Nakayama K."/>
        </authorList>
    </citation>
    <scope>NUCLEOTIDE SEQUENCE</scope>
</reference>